<evidence type="ECO:0008006" key="4">
    <source>
        <dbReference type="Google" id="ProtNLM"/>
    </source>
</evidence>
<dbReference type="InterPro" id="IPR003795">
    <property type="entry name" value="DUF192"/>
</dbReference>
<proteinExistence type="predicted"/>
<dbReference type="Gene3D" id="2.60.120.1140">
    <property type="entry name" value="Protein of unknown function DUF192"/>
    <property type="match status" value="1"/>
</dbReference>
<dbReference type="OrthoDB" id="9808290at2"/>
<evidence type="ECO:0000313" key="3">
    <source>
        <dbReference type="Proteomes" id="UP000244904"/>
    </source>
</evidence>
<keyword evidence="1" id="KW-0732">Signal</keyword>
<evidence type="ECO:0000313" key="2">
    <source>
        <dbReference type="EMBL" id="SPF80120.1"/>
    </source>
</evidence>
<feature type="signal peptide" evidence="1">
    <location>
        <begin position="1"/>
        <end position="24"/>
    </location>
</feature>
<protein>
    <recommendedName>
        <fullName evidence="4">DUF192 domain-containing protein</fullName>
    </recommendedName>
</protein>
<dbReference type="PROSITE" id="PS51257">
    <property type="entry name" value="PROKAR_LIPOPROTEIN"/>
    <property type="match status" value="1"/>
</dbReference>
<sequence length="160" mass="17176">MGKRIVQIALSSAAIAAAGTAAFGACMPDTLWLRGDWGTARFTVEIADDAEERAQGLMHRSSMPRAAGMLFVYPYPRAVAFWMRNTLIPLDMVFADSEGVVRHIHSNAVPLDETPIPGGDDIQYVLEINGGLSSSMGITVGSQIQHLSIGQTDAAWPCDN</sequence>
<evidence type="ECO:0000256" key="1">
    <source>
        <dbReference type="SAM" id="SignalP"/>
    </source>
</evidence>
<name>A0A2R8AVU4_9RHOB</name>
<organism evidence="2 3">
    <name type="scientific">Pseudoprimorskyibacter insulae</name>
    <dbReference type="NCBI Taxonomy" id="1695997"/>
    <lineage>
        <taxon>Bacteria</taxon>
        <taxon>Pseudomonadati</taxon>
        <taxon>Pseudomonadota</taxon>
        <taxon>Alphaproteobacteria</taxon>
        <taxon>Rhodobacterales</taxon>
        <taxon>Paracoccaceae</taxon>
        <taxon>Pseudoprimorskyibacter</taxon>
    </lineage>
</organism>
<accession>A0A2R8AVU4</accession>
<dbReference type="Proteomes" id="UP000244904">
    <property type="component" value="Unassembled WGS sequence"/>
</dbReference>
<keyword evidence="3" id="KW-1185">Reference proteome</keyword>
<feature type="chain" id="PRO_5015337358" description="DUF192 domain-containing protein" evidence="1">
    <location>
        <begin position="25"/>
        <end position="160"/>
    </location>
</feature>
<dbReference type="AlphaFoldDB" id="A0A2R8AVU4"/>
<dbReference type="PANTHER" id="PTHR37953:SF1">
    <property type="entry name" value="UPF0127 PROTEIN MJ1496"/>
    <property type="match status" value="1"/>
</dbReference>
<dbReference type="Pfam" id="PF02643">
    <property type="entry name" value="DUF192"/>
    <property type="match status" value="1"/>
</dbReference>
<reference evidence="3" key="1">
    <citation type="submission" date="2018-03" db="EMBL/GenBank/DDBJ databases">
        <authorList>
            <person name="Rodrigo-Torres L."/>
            <person name="Arahal R. D."/>
            <person name="Lucena T."/>
        </authorList>
    </citation>
    <scope>NUCLEOTIDE SEQUENCE [LARGE SCALE GENOMIC DNA]</scope>
    <source>
        <strain evidence="3">CECT 8871</strain>
    </source>
</reference>
<dbReference type="EMBL" id="OMOJ01000003">
    <property type="protein sequence ID" value="SPF80120.1"/>
    <property type="molecule type" value="Genomic_DNA"/>
</dbReference>
<dbReference type="InterPro" id="IPR038695">
    <property type="entry name" value="Saro_0823-like_sf"/>
</dbReference>
<gene>
    <name evidence="2" type="ORF">PRI8871_01923</name>
</gene>
<dbReference type="PANTHER" id="PTHR37953">
    <property type="entry name" value="UPF0127 PROTEIN MJ1496"/>
    <property type="match status" value="1"/>
</dbReference>